<dbReference type="InterPro" id="IPR011257">
    <property type="entry name" value="DNA_glycosylase"/>
</dbReference>
<dbReference type="GO" id="GO:0006281">
    <property type="term" value="P:DNA repair"/>
    <property type="evidence" value="ECO:0007669"/>
    <property type="project" value="InterPro"/>
</dbReference>
<dbReference type="GO" id="GO:0003824">
    <property type="term" value="F:catalytic activity"/>
    <property type="evidence" value="ECO:0007669"/>
    <property type="project" value="InterPro"/>
</dbReference>
<accession>A0A1M5VGV6</accession>
<protein>
    <submittedName>
        <fullName evidence="2">Uncharacterized protein</fullName>
    </submittedName>
</protein>
<keyword evidence="3" id="KW-1185">Reference proteome</keyword>
<evidence type="ECO:0000313" key="2">
    <source>
        <dbReference type="EMBL" id="SHH74456.1"/>
    </source>
</evidence>
<reference evidence="2 3" key="1">
    <citation type="submission" date="2016-11" db="EMBL/GenBank/DDBJ databases">
        <authorList>
            <person name="Jaros S."/>
            <person name="Januszkiewicz K."/>
            <person name="Wedrychowicz H."/>
        </authorList>
    </citation>
    <scope>NUCLEOTIDE SEQUENCE [LARGE SCALE GENOMIC DNA]</scope>
    <source>
        <strain evidence="2 3">DSM 8605</strain>
    </source>
</reference>
<organism evidence="2 3">
    <name type="scientific">Clostridium grantii DSM 8605</name>
    <dbReference type="NCBI Taxonomy" id="1121316"/>
    <lineage>
        <taxon>Bacteria</taxon>
        <taxon>Bacillati</taxon>
        <taxon>Bacillota</taxon>
        <taxon>Clostridia</taxon>
        <taxon>Eubacteriales</taxon>
        <taxon>Clostridiaceae</taxon>
        <taxon>Clostridium</taxon>
    </lineage>
</organism>
<sequence length="377" mass="43471">MRSINELLEEILNKIGISEKIHIDEIESSRIFLDKLNKYFYQNSNGYISEFHEYWKKNHETILNFKIDHEQALKIALKFDEIFSNKNKFSEIEISPSIDKRGISKNNIANVRFFTAIQDFKINIYKKGRDPFQEYKINPEWFNAEDIIKDDNIIFKFLNYLEATGSQGDKRAKWMKGAAKFLLENCDGEAYKIFELCNQDVLEVRNLLAGDLGIGFSRKKADMFIRDMLDWGVWETNKNLEYLNVASDANTMRVALRTGLLQPSIPLLASYLDIYGLQYGLTDDKTQEAWRYVWNLWKQLPDNSCPPAPASMDYLIYKSIGKKNCLKNARKCSKCIMDDICPESKRKLKSPKAISIKGMTGWDSGQTDEGGGGGIMS</sequence>
<dbReference type="RefSeq" id="WP_073338570.1">
    <property type="nucleotide sequence ID" value="NZ_FQXM01000011.1"/>
</dbReference>
<dbReference type="OrthoDB" id="2079755at2"/>
<dbReference type="AlphaFoldDB" id="A0A1M5VGV6"/>
<feature type="region of interest" description="Disordered" evidence="1">
    <location>
        <begin position="357"/>
        <end position="377"/>
    </location>
</feature>
<evidence type="ECO:0000256" key="1">
    <source>
        <dbReference type="SAM" id="MobiDB-lite"/>
    </source>
</evidence>
<proteinExistence type="predicted"/>
<dbReference type="EMBL" id="FQXM01000011">
    <property type="protein sequence ID" value="SHH74456.1"/>
    <property type="molecule type" value="Genomic_DNA"/>
</dbReference>
<feature type="compositionally biased region" description="Gly residues" evidence="1">
    <location>
        <begin position="368"/>
        <end position="377"/>
    </location>
</feature>
<evidence type="ECO:0000313" key="3">
    <source>
        <dbReference type="Proteomes" id="UP000184447"/>
    </source>
</evidence>
<dbReference type="Proteomes" id="UP000184447">
    <property type="component" value="Unassembled WGS sequence"/>
</dbReference>
<gene>
    <name evidence="2" type="ORF">SAMN02745207_02299</name>
</gene>
<name>A0A1M5VGV6_9CLOT</name>
<dbReference type="SUPFAM" id="SSF48150">
    <property type="entry name" value="DNA-glycosylase"/>
    <property type="match status" value="1"/>
</dbReference>
<dbReference type="InterPro" id="IPR023170">
    <property type="entry name" value="HhH_base_excis_C"/>
</dbReference>
<dbReference type="Gene3D" id="1.10.1670.10">
    <property type="entry name" value="Helix-hairpin-Helix base-excision DNA repair enzymes (C-terminal)"/>
    <property type="match status" value="1"/>
</dbReference>
<dbReference type="STRING" id="1121316.SAMN02745207_02299"/>